<name>A0ABZ2C241_9PROT</name>
<dbReference type="EMBL" id="CP133270">
    <property type="protein sequence ID" value="WVX66307.1"/>
    <property type="molecule type" value="Genomic_DNA"/>
</dbReference>
<comment type="subcellular location">
    <subcellularLocation>
        <location evidence="2 12">Cell inner membrane</location>
        <topology evidence="2 12">Single-pass membrane protein</topology>
    </subcellularLocation>
</comment>
<keyword evidence="8 12" id="KW-0812">Transmembrane</keyword>
<dbReference type="Pfam" id="PF04995">
    <property type="entry name" value="CcmD"/>
    <property type="match status" value="1"/>
</dbReference>
<dbReference type="RefSeq" id="WP_331255190.1">
    <property type="nucleotide sequence ID" value="NZ_CP133270.1"/>
</dbReference>
<protein>
    <recommendedName>
        <fullName evidence="4 12">Heme exporter protein D</fullName>
    </recommendedName>
</protein>
<evidence type="ECO:0000256" key="9">
    <source>
        <dbReference type="ARBA" id="ARBA00022748"/>
    </source>
</evidence>
<evidence type="ECO:0000313" key="13">
    <source>
        <dbReference type="EMBL" id="WVX66307.1"/>
    </source>
</evidence>
<dbReference type="Proteomes" id="UP001330434">
    <property type="component" value="Chromosome"/>
</dbReference>
<reference evidence="13 14" key="1">
    <citation type="journal article" date="2024" name="Environ. Microbiol.">
        <title>Novel evolutionary insights on the interactions of the Holosporales (Alphaproteobacteria) with eukaryotic hosts from comparative genomics.</title>
        <authorList>
            <person name="Giovannini M."/>
            <person name="Petroni G."/>
            <person name="Castelli M."/>
        </authorList>
    </citation>
    <scope>NUCLEOTIDE SEQUENCE [LARGE SCALE GENOMIC DNA]</scope>
    <source>
        <strain evidence="13 14">US_Bl 15I1</strain>
    </source>
</reference>
<dbReference type="InterPro" id="IPR007078">
    <property type="entry name" value="Haem_export_protD_CcmD"/>
</dbReference>
<evidence type="ECO:0000313" key="14">
    <source>
        <dbReference type="Proteomes" id="UP001330434"/>
    </source>
</evidence>
<evidence type="ECO:0000256" key="6">
    <source>
        <dbReference type="ARBA" id="ARBA00022475"/>
    </source>
</evidence>
<sequence length="40" mass="4583">MLFEPYTFYILGAYGFAILGLLGMLIGAYLSYQKVMRSDR</sequence>
<keyword evidence="14" id="KW-1185">Reference proteome</keyword>
<feature type="transmembrane region" description="Helical" evidence="12">
    <location>
        <begin position="6"/>
        <end position="30"/>
    </location>
</feature>
<evidence type="ECO:0000256" key="4">
    <source>
        <dbReference type="ARBA" id="ARBA00016461"/>
    </source>
</evidence>
<evidence type="ECO:0000256" key="3">
    <source>
        <dbReference type="ARBA" id="ARBA00008741"/>
    </source>
</evidence>
<comment type="function">
    <text evidence="1 12">Required for the export of heme to the periplasm for the biogenesis of c-type cytochromes.</text>
</comment>
<comment type="similarity">
    <text evidence="3 12">Belongs to the CcmD/CycX/HelD family.</text>
</comment>
<keyword evidence="6 12" id="KW-1003">Cell membrane</keyword>
<evidence type="ECO:0000256" key="2">
    <source>
        <dbReference type="ARBA" id="ARBA00004377"/>
    </source>
</evidence>
<evidence type="ECO:0000256" key="1">
    <source>
        <dbReference type="ARBA" id="ARBA00002442"/>
    </source>
</evidence>
<gene>
    <name evidence="13" type="ORF">Bealeia1_00483</name>
</gene>
<evidence type="ECO:0000256" key="7">
    <source>
        <dbReference type="ARBA" id="ARBA00022519"/>
    </source>
</evidence>
<accession>A0ABZ2C241</accession>
<evidence type="ECO:0000256" key="5">
    <source>
        <dbReference type="ARBA" id="ARBA00022448"/>
    </source>
</evidence>
<evidence type="ECO:0000256" key="12">
    <source>
        <dbReference type="RuleBase" id="RU363101"/>
    </source>
</evidence>
<organism evidence="13 14">
    <name type="scientific">Candidatus Bealeia paramacronuclearis</name>
    <dbReference type="NCBI Taxonomy" id="1921001"/>
    <lineage>
        <taxon>Bacteria</taxon>
        <taxon>Pseudomonadati</taxon>
        <taxon>Pseudomonadota</taxon>
        <taxon>Alphaproteobacteria</taxon>
        <taxon>Holosporales</taxon>
        <taxon>Holosporaceae</taxon>
        <taxon>Candidatus Bealeia</taxon>
    </lineage>
</organism>
<evidence type="ECO:0000256" key="8">
    <source>
        <dbReference type="ARBA" id="ARBA00022692"/>
    </source>
</evidence>
<proteinExistence type="inferred from homology"/>
<keyword evidence="10 12" id="KW-1133">Transmembrane helix</keyword>
<keyword evidence="11 12" id="KW-0472">Membrane</keyword>
<evidence type="ECO:0000256" key="11">
    <source>
        <dbReference type="ARBA" id="ARBA00023136"/>
    </source>
</evidence>
<keyword evidence="9 12" id="KW-0201">Cytochrome c-type biogenesis</keyword>
<keyword evidence="5 12" id="KW-0813">Transport</keyword>
<evidence type="ECO:0000256" key="10">
    <source>
        <dbReference type="ARBA" id="ARBA00022989"/>
    </source>
</evidence>
<keyword evidence="7 12" id="KW-0997">Cell inner membrane</keyword>